<dbReference type="RefSeq" id="WP_219727239.1">
    <property type="nucleotide sequence ID" value="NZ_JARQAG010000021.1"/>
</dbReference>
<evidence type="ECO:0000313" key="1">
    <source>
        <dbReference type="EMBL" id="MDT2732545.1"/>
    </source>
</evidence>
<dbReference type="Proteomes" id="UP001180515">
    <property type="component" value="Unassembled WGS sequence"/>
</dbReference>
<accession>A0AAE4HWL3</accession>
<dbReference type="AlphaFoldDB" id="A0AAE4HWL3"/>
<name>A0AAE4HWL3_9STRE</name>
<organism evidence="1 2">
    <name type="scientific">Streptococcus parauberis</name>
    <dbReference type="NCBI Taxonomy" id="1348"/>
    <lineage>
        <taxon>Bacteria</taxon>
        <taxon>Bacillati</taxon>
        <taxon>Bacillota</taxon>
        <taxon>Bacilli</taxon>
        <taxon>Lactobacillales</taxon>
        <taxon>Streptococcaceae</taxon>
        <taxon>Streptococcus</taxon>
    </lineage>
</organism>
<reference evidence="1" key="1">
    <citation type="submission" date="2023-03" db="EMBL/GenBank/DDBJ databases">
        <authorList>
            <person name="Shen W."/>
            <person name="Cai J."/>
        </authorList>
    </citation>
    <scope>NUCLEOTIDE SEQUENCE</scope>
    <source>
        <strain evidence="1">P82-2</strain>
    </source>
</reference>
<dbReference type="InterPro" id="IPR036249">
    <property type="entry name" value="Thioredoxin-like_sf"/>
</dbReference>
<protein>
    <submittedName>
        <fullName evidence="1">Thioredoxin</fullName>
    </submittedName>
</protein>
<gene>
    <name evidence="1" type="ORF">P7G31_09985</name>
</gene>
<dbReference type="SUPFAM" id="SSF52833">
    <property type="entry name" value="Thioredoxin-like"/>
    <property type="match status" value="1"/>
</dbReference>
<evidence type="ECO:0000313" key="2">
    <source>
        <dbReference type="Proteomes" id="UP001180515"/>
    </source>
</evidence>
<dbReference type="EMBL" id="JARQAG010000021">
    <property type="protein sequence ID" value="MDT2732545.1"/>
    <property type="molecule type" value="Genomic_DNA"/>
</dbReference>
<dbReference type="Gene3D" id="3.40.30.10">
    <property type="entry name" value="Glutaredoxin"/>
    <property type="match status" value="1"/>
</dbReference>
<proteinExistence type="predicted"/>
<sequence>MKSIEQYLYFEQYEVKKYRNSELPKVNYIFYKLDCTYCEAGKREIFKRIGTSKIETYLIDVDSSIGKKMVKKYNVRYAPTFVKVRKRDVTSFLYAFDKNNKIVVDIVKIRKAFSK</sequence>
<comment type="caution">
    <text evidence="1">The sequence shown here is derived from an EMBL/GenBank/DDBJ whole genome shotgun (WGS) entry which is preliminary data.</text>
</comment>